<comment type="caution">
    <text evidence="1">The sequence shown here is derived from an EMBL/GenBank/DDBJ whole genome shotgun (WGS) entry which is preliminary data.</text>
</comment>
<dbReference type="SUPFAM" id="SSF53335">
    <property type="entry name" value="S-adenosyl-L-methionine-dependent methyltransferases"/>
    <property type="match status" value="1"/>
</dbReference>
<sequence length="258" mass="28248">MSPFGKPPFPAPYQQPHPHEYVRRLAPLRYRSPDFSRGLLRATLAELRRRRGRRRLKVVDLACGYGINAALLKHGVDFAGLARLYTCPADPDGPLARDRAHFGARWVDRSLTVVGVDTAGAATDYGLASGLLDAVVRTDLERAEPTDADREALGGADLVLATGGFTTLSRVLALQTTPPAVLGWPVYGQPTEEIVSCLTAHRLTVTRADALPRHQRHFASPTEREAYHYALRRQRLPVAGSPAEHSVCVTPLLALPQR</sequence>
<evidence type="ECO:0000313" key="1">
    <source>
        <dbReference type="EMBL" id="TWF90555.1"/>
    </source>
</evidence>
<dbReference type="OrthoDB" id="7055571at2"/>
<evidence type="ECO:0000313" key="2">
    <source>
        <dbReference type="Proteomes" id="UP000317940"/>
    </source>
</evidence>
<dbReference type="EMBL" id="VIWT01000003">
    <property type="protein sequence ID" value="TWF90555.1"/>
    <property type="molecule type" value="Genomic_DNA"/>
</dbReference>
<reference evidence="1 2" key="1">
    <citation type="submission" date="2019-06" db="EMBL/GenBank/DDBJ databases">
        <title>Sequencing the genomes of 1000 actinobacteria strains.</title>
        <authorList>
            <person name="Klenk H.-P."/>
        </authorList>
    </citation>
    <scope>NUCLEOTIDE SEQUENCE [LARGE SCALE GENOMIC DNA]</scope>
    <source>
        <strain evidence="1 2">DSM 44826</strain>
    </source>
</reference>
<gene>
    <name evidence="1" type="ORF">FHX73_13602</name>
</gene>
<dbReference type="RefSeq" id="WP_145909745.1">
    <property type="nucleotide sequence ID" value="NZ_BAAAMZ010000001.1"/>
</dbReference>
<organism evidence="1 2">
    <name type="scientific">Kitasatospora viridis</name>
    <dbReference type="NCBI Taxonomy" id="281105"/>
    <lineage>
        <taxon>Bacteria</taxon>
        <taxon>Bacillati</taxon>
        <taxon>Actinomycetota</taxon>
        <taxon>Actinomycetes</taxon>
        <taxon>Kitasatosporales</taxon>
        <taxon>Streptomycetaceae</taxon>
        <taxon>Kitasatospora</taxon>
    </lineage>
</organism>
<accession>A0A561TTW7</accession>
<keyword evidence="2" id="KW-1185">Reference proteome</keyword>
<proteinExistence type="predicted"/>
<dbReference type="Proteomes" id="UP000317940">
    <property type="component" value="Unassembled WGS sequence"/>
</dbReference>
<name>A0A561TTW7_9ACTN</name>
<evidence type="ECO:0008006" key="3">
    <source>
        <dbReference type="Google" id="ProtNLM"/>
    </source>
</evidence>
<dbReference type="AlphaFoldDB" id="A0A561TTW7"/>
<protein>
    <recommendedName>
        <fullName evidence="3">Methyltransferase type 12</fullName>
    </recommendedName>
</protein>
<dbReference type="InterPro" id="IPR029063">
    <property type="entry name" value="SAM-dependent_MTases_sf"/>
</dbReference>